<evidence type="ECO:0000313" key="3">
    <source>
        <dbReference type="Proteomes" id="UP000194225"/>
    </source>
</evidence>
<sequence>MTVTPIDLFSSFLHLDDRRVRAEPPSFDAERDGWQLMTFHVETDADLHADHWEVHPDAEELVSCLTGGIRLVLRPEQPGDPEEEIALTPGTAVIVPRGRWHRLALDAPGDIMSVTLPRGSRLEKRSAG</sequence>
<dbReference type="SUPFAM" id="SSF51182">
    <property type="entry name" value="RmlC-like cupins"/>
    <property type="match status" value="1"/>
</dbReference>
<dbReference type="InterPro" id="IPR011051">
    <property type="entry name" value="RmlC_Cupin_sf"/>
</dbReference>
<dbReference type="RefSeq" id="WP_085927723.1">
    <property type="nucleotide sequence ID" value="NZ_BAABSS010000008.1"/>
</dbReference>
<dbReference type="Proteomes" id="UP000194225">
    <property type="component" value="Unassembled WGS sequence"/>
</dbReference>
<dbReference type="GeneID" id="90923532"/>
<evidence type="ECO:0000313" key="4">
    <source>
        <dbReference type="Proteomes" id="UP000325458"/>
    </source>
</evidence>
<accession>A0AAE6NFZ0</accession>
<evidence type="ECO:0000313" key="1">
    <source>
        <dbReference type="EMBL" id="OSY38029.1"/>
    </source>
</evidence>
<keyword evidence="3" id="KW-1185">Reference proteome</keyword>
<evidence type="ECO:0000313" key="2">
    <source>
        <dbReference type="EMBL" id="QEV51853.1"/>
    </source>
</evidence>
<gene>
    <name evidence="1" type="ORF">BG653_06240</name>
    <name evidence="2" type="ORF">CP981_09450</name>
</gene>
<dbReference type="InterPro" id="IPR014710">
    <property type="entry name" value="RmlC-like_jellyroll"/>
</dbReference>
<dbReference type="Proteomes" id="UP000325458">
    <property type="component" value="Chromosome"/>
</dbReference>
<dbReference type="EMBL" id="CP023691">
    <property type="protein sequence ID" value="QEV51853.1"/>
    <property type="molecule type" value="Genomic_DNA"/>
</dbReference>
<organism evidence="2 4">
    <name type="scientific">Streptomyces platensis</name>
    <dbReference type="NCBI Taxonomy" id="58346"/>
    <lineage>
        <taxon>Bacteria</taxon>
        <taxon>Bacillati</taxon>
        <taxon>Actinomycetota</taxon>
        <taxon>Actinomycetes</taxon>
        <taxon>Kitasatosporales</taxon>
        <taxon>Streptomycetaceae</taxon>
        <taxon>Streptomyces</taxon>
    </lineage>
</organism>
<dbReference type="EMBL" id="MIGA01000062">
    <property type="protein sequence ID" value="OSY38029.1"/>
    <property type="molecule type" value="Genomic_DNA"/>
</dbReference>
<protein>
    <submittedName>
        <fullName evidence="1">Cupin domain protein</fullName>
    </submittedName>
    <submittedName>
        <fullName evidence="2">Cupin domain-containing protein</fullName>
    </submittedName>
</protein>
<name>A0AAE6NFZ0_STRPT</name>
<dbReference type="Gene3D" id="2.60.120.10">
    <property type="entry name" value="Jelly Rolls"/>
    <property type="match status" value="1"/>
</dbReference>
<dbReference type="KEGG" id="spla:CP981_09450"/>
<reference evidence="1 3" key="1">
    <citation type="submission" date="2016-09" db="EMBL/GenBank/DDBJ databases">
        <title>Streptomyces platensis DSM40041, a candidate organism with high potential of specific P450 cytochromes.</title>
        <authorList>
            <person name="Grumaz C."/>
            <person name="Vainshtein Y."/>
            <person name="Kirstahler P."/>
            <person name="Sohn K."/>
        </authorList>
    </citation>
    <scope>NUCLEOTIDE SEQUENCE [LARGE SCALE GENOMIC DNA]</scope>
    <source>
        <strain evidence="1 3">DSM 40041</strain>
    </source>
</reference>
<proteinExistence type="predicted"/>
<reference evidence="2 4" key="2">
    <citation type="submission" date="2017-09" db="EMBL/GenBank/DDBJ databases">
        <authorList>
            <person name="Lee N."/>
            <person name="Cho B.-K."/>
        </authorList>
    </citation>
    <scope>NUCLEOTIDE SEQUENCE [LARGE SCALE GENOMIC DNA]</scope>
    <source>
        <strain evidence="2 4">ATCC 23948</strain>
    </source>
</reference>
<dbReference type="AlphaFoldDB" id="A0AAE6NFZ0"/>